<keyword evidence="3" id="KW-0645">Protease</keyword>
<dbReference type="PANTHER" id="PTHR36435">
    <property type="entry name" value="SLR1288 PROTEIN"/>
    <property type="match status" value="1"/>
</dbReference>
<name>A0A4S3M2A2_9FLAO</name>
<keyword evidence="1" id="KW-1133">Transmembrane helix</keyword>
<keyword evidence="3" id="KW-0482">Metalloprotease</keyword>
<evidence type="ECO:0000256" key="1">
    <source>
        <dbReference type="SAM" id="Phobius"/>
    </source>
</evidence>
<dbReference type="GO" id="GO:0008237">
    <property type="term" value="F:metallopeptidase activity"/>
    <property type="evidence" value="ECO:0007669"/>
    <property type="project" value="UniProtKB-KW"/>
</dbReference>
<dbReference type="EMBL" id="SSMC01000001">
    <property type="protein sequence ID" value="THD68795.1"/>
    <property type="molecule type" value="Genomic_DNA"/>
</dbReference>
<feature type="transmembrane region" description="Helical" evidence="1">
    <location>
        <begin position="42"/>
        <end position="62"/>
    </location>
</feature>
<dbReference type="AlphaFoldDB" id="A0A4S3M2A2"/>
<reference evidence="3 4" key="1">
    <citation type="submission" date="2019-04" db="EMBL/GenBank/DDBJ databases">
        <title>Draft genome sequence of Robertkochia marina CC-AMO-30D.</title>
        <authorList>
            <person name="Hameed A."/>
            <person name="Lin S.-Y."/>
            <person name="Shahina M."/>
            <person name="Lai W.-A."/>
            <person name="Young C.-C."/>
        </authorList>
    </citation>
    <scope>NUCLEOTIDE SEQUENCE [LARGE SCALE GENOMIC DNA]</scope>
    <source>
        <strain evidence="3 4">CC-AMO-30D</strain>
    </source>
</reference>
<gene>
    <name evidence="3" type="ORF">E7Z59_00250</name>
</gene>
<protein>
    <submittedName>
        <fullName evidence="3">CPBP family intramembrane metalloprotease</fullName>
    </submittedName>
</protein>
<dbReference type="RefSeq" id="WP_136334284.1">
    <property type="nucleotide sequence ID" value="NZ_QXMP01000007.1"/>
</dbReference>
<keyword evidence="3" id="KW-0378">Hydrolase</keyword>
<evidence type="ECO:0000313" key="4">
    <source>
        <dbReference type="Proteomes" id="UP000305939"/>
    </source>
</evidence>
<proteinExistence type="predicted"/>
<accession>A0A4S3M2A2</accession>
<evidence type="ECO:0000313" key="3">
    <source>
        <dbReference type="EMBL" id="THD68795.1"/>
    </source>
</evidence>
<feature type="domain" description="CAAX prenyl protease 2/Lysostaphin resistance protein A-like" evidence="2">
    <location>
        <begin position="78"/>
        <end position="175"/>
    </location>
</feature>
<dbReference type="GO" id="GO:0080120">
    <property type="term" value="P:CAAX-box protein maturation"/>
    <property type="evidence" value="ECO:0007669"/>
    <property type="project" value="UniProtKB-ARBA"/>
</dbReference>
<dbReference type="PANTHER" id="PTHR36435:SF1">
    <property type="entry name" value="CAAX AMINO TERMINAL PROTEASE FAMILY PROTEIN"/>
    <property type="match status" value="1"/>
</dbReference>
<dbReference type="InterPro" id="IPR052710">
    <property type="entry name" value="CAAX_protease"/>
</dbReference>
<feature type="transmembrane region" description="Helical" evidence="1">
    <location>
        <begin position="138"/>
        <end position="157"/>
    </location>
</feature>
<feature type="transmembrane region" description="Helical" evidence="1">
    <location>
        <begin position="94"/>
        <end position="126"/>
    </location>
</feature>
<dbReference type="InterPro" id="IPR003675">
    <property type="entry name" value="Rce1/LyrA-like_dom"/>
</dbReference>
<feature type="transmembrane region" description="Helical" evidence="1">
    <location>
        <begin position="200"/>
        <end position="222"/>
    </location>
</feature>
<dbReference type="Proteomes" id="UP000305939">
    <property type="component" value="Unassembled WGS sequence"/>
</dbReference>
<dbReference type="OrthoDB" id="193898at2"/>
<keyword evidence="4" id="KW-1185">Reference proteome</keyword>
<comment type="caution">
    <text evidence="3">The sequence shown here is derived from an EMBL/GenBank/DDBJ whole genome shotgun (WGS) entry which is preliminary data.</text>
</comment>
<keyword evidence="1" id="KW-0472">Membrane</keyword>
<evidence type="ECO:0000259" key="2">
    <source>
        <dbReference type="Pfam" id="PF02517"/>
    </source>
</evidence>
<keyword evidence="1" id="KW-0812">Transmembrane</keyword>
<dbReference type="Pfam" id="PF02517">
    <property type="entry name" value="Rce1-like"/>
    <property type="match status" value="1"/>
</dbReference>
<dbReference type="GO" id="GO:0006508">
    <property type="term" value="P:proteolysis"/>
    <property type="evidence" value="ECO:0007669"/>
    <property type="project" value="UniProtKB-KW"/>
</dbReference>
<dbReference type="GO" id="GO:0004175">
    <property type="term" value="F:endopeptidase activity"/>
    <property type="evidence" value="ECO:0007669"/>
    <property type="project" value="UniProtKB-ARBA"/>
</dbReference>
<organism evidence="3 4">
    <name type="scientific">Robertkochia marina</name>
    <dbReference type="NCBI Taxonomy" id="1227945"/>
    <lineage>
        <taxon>Bacteria</taxon>
        <taxon>Pseudomonadati</taxon>
        <taxon>Bacteroidota</taxon>
        <taxon>Flavobacteriia</taxon>
        <taxon>Flavobacteriales</taxon>
        <taxon>Flavobacteriaceae</taxon>
        <taxon>Robertkochia</taxon>
    </lineage>
</organism>
<sequence length="230" mass="26043">MEMSVNLILLLLFSATLLLGKRLGFGWDVLGLKPETLRSMDFLIGFVASAVAGVLCFGILIWQTEARVITNSYSSFQFFTAAWWTLRSVLIEELLFRGVLLLLIARHLGVHKACIISAVTFGFYHWGSYGVFGDIPRMLEVFVLTGVGGLMFAYAFLLTRSFYLPVGLHLGWNLVSVVVFSEGPLGMQWLEVAPQQDLGLFMTVVIFLYQIIVLPWVTWYYLKQRKGLLW</sequence>